<comment type="caution">
    <text evidence="1">The sequence shown here is derived from an EMBL/GenBank/DDBJ whole genome shotgun (WGS) entry which is preliminary data.</text>
</comment>
<reference evidence="1" key="1">
    <citation type="submission" date="2022-02" db="EMBL/GenBank/DDBJ databases">
        <title>Plant Genome Project.</title>
        <authorList>
            <person name="Zhang R.-G."/>
        </authorList>
    </citation>
    <scope>NUCLEOTIDE SEQUENCE</scope>
    <source>
        <strain evidence="1">AT1</strain>
    </source>
</reference>
<protein>
    <submittedName>
        <fullName evidence="1">Uncharacterized protein</fullName>
    </submittedName>
</protein>
<keyword evidence="2" id="KW-1185">Reference proteome</keyword>
<evidence type="ECO:0000313" key="2">
    <source>
        <dbReference type="Proteomes" id="UP001062846"/>
    </source>
</evidence>
<evidence type="ECO:0000313" key="1">
    <source>
        <dbReference type="EMBL" id="KAI8570252.1"/>
    </source>
</evidence>
<accession>A0ACC0Q006</accession>
<dbReference type="EMBL" id="CM046388">
    <property type="protein sequence ID" value="KAI8570252.1"/>
    <property type="molecule type" value="Genomic_DNA"/>
</dbReference>
<proteinExistence type="predicted"/>
<organism evidence="1 2">
    <name type="scientific">Rhododendron molle</name>
    <name type="common">Chinese azalea</name>
    <name type="synonym">Azalea mollis</name>
    <dbReference type="NCBI Taxonomy" id="49168"/>
    <lineage>
        <taxon>Eukaryota</taxon>
        <taxon>Viridiplantae</taxon>
        <taxon>Streptophyta</taxon>
        <taxon>Embryophyta</taxon>
        <taxon>Tracheophyta</taxon>
        <taxon>Spermatophyta</taxon>
        <taxon>Magnoliopsida</taxon>
        <taxon>eudicotyledons</taxon>
        <taxon>Gunneridae</taxon>
        <taxon>Pentapetalae</taxon>
        <taxon>asterids</taxon>
        <taxon>Ericales</taxon>
        <taxon>Ericaceae</taxon>
        <taxon>Ericoideae</taxon>
        <taxon>Rhodoreae</taxon>
        <taxon>Rhododendron</taxon>
    </lineage>
</organism>
<dbReference type="Proteomes" id="UP001062846">
    <property type="component" value="Chromosome 1"/>
</dbReference>
<sequence>MDNTPSSSLVPDSNHADSVIWSLTAEGFSIKSAWGTICRVVKPDVPWWKSVSEHSKECSDACAGPGCSSIAYGMVEELGPFHIAKDEKTLYLNPYA</sequence>
<name>A0ACC0Q006_RHOML</name>
<gene>
    <name evidence="1" type="ORF">RHMOL_Rhmol01G0019800</name>
</gene>